<keyword evidence="1" id="KW-0732">Signal</keyword>
<reference evidence="2" key="1">
    <citation type="submission" date="2020-06" db="EMBL/GenBank/DDBJ databases">
        <title>Stable isotope informed genome-resolved metagenomics uncovers potential trophic interactions in rhizosphere soil.</title>
        <authorList>
            <person name="Starr E.P."/>
            <person name="Shi S."/>
            <person name="Blazewicz S.J."/>
            <person name="Koch B.J."/>
            <person name="Probst A.J."/>
            <person name="Hungate B.A."/>
            <person name="Pett-Ridge J."/>
            <person name="Firestone M.K."/>
            <person name="Banfield J.F."/>
        </authorList>
    </citation>
    <scope>NUCLEOTIDE SEQUENCE</scope>
    <source>
        <strain evidence="2">YM_69_17</strain>
    </source>
</reference>
<evidence type="ECO:0000313" key="2">
    <source>
        <dbReference type="EMBL" id="MBW8726799.1"/>
    </source>
</evidence>
<feature type="chain" id="PRO_5037475631" description="Secreted protein" evidence="1">
    <location>
        <begin position="22"/>
        <end position="130"/>
    </location>
</feature>
<evidence type="ECO:0000313" key="3">
    <source>
        <dbReference type="Proteomes" id="UP000700706"/>
    </source>
</evidence>
<protein>
    <recommendedName>
        <fullName evidence="4">Secreted protein</fullName>
    </recommendedName>
</protein>
<comment type="caution">
    <text evidence="2">The sequence shown here is derived from an EMBL/GenBank/DDBJ whole genome shotgun (WGS) entry which is preliminary data.</text>
</comment>
<accession>A0A952FR71</accession>
<dbReference type="AlphaFoldDB" id="A0A952FR71"/>
<proteinExistence type="predicted"/>
<evidence type="ECO:0008006" key="4">
    <source>
        <dbReference type="Google" id="ProtNLM"/>
    </source>
</evidence>
<sequence length="130" mass="13780">MRTVSIVVGAAILAGMIGCTARSPAPPSMSLEALWKIHDPEACKKVGGEWGPTGMTGTPACTVPLPDAGKSCTDKHECIGLCVAEIDSRYNGVGIEDFKPARGQCQAESHQFGCFIEFRDGKRRPAICVD</sequence>
<gene>
    <name evidence="2" type="ORF">JF625_16840</name>
</gene>
<name>A0A952FR71_9PROT</name>
<evidence type="ECO:0000256" key="1">
    <source>
        <dbReference type="SAM" id="SignalP"/>
    </source>
</evidence>
<dbReference type="PROSITE" id="PS51257">
    <property type="entry name" value="PROKAR_LIPOPROTEIN"/>
    <property type="match status" value="1"/>
</dbReference>
<feature type="signal peptide" evidence="1">
    <location>
        <begin position="1"/>
        <end position="21"/>
    </location>
</feature>
<organism evidence="2 3">
    <name type="scientific">Inquilinus limosus</name>
    <dbReference type="NCBI Taxonomy" id="171674"/>
    <lineage>
        <taxon>Bacteria</taxon>
        <taxon>Pseudomonadati</taxon>
        <taxon>Pseudomonadota</taxon>
        <taxon>Alphaproteobacteria</taxon>
        <taxon>Rhodospirillales</taxon>
        <taxon>Rhodospirillaceae</taxon>
        <taxon>Inquilinus</taxon>
    </lineage>
</organism>
<dbReference type="EMBL" id="JAEKLZ010000236">
    <property type="protein sequence ID" value="MBW8726799.1"/>
    <property type="molecule type" value="Genomic_DNA"/>
</dbReference>
<dbReference type="Proteomes" id="UP000700706">
    <property type="component" value="Unassembled WGS sequence"/>
</dbReference>